<dbReference type="AlphaFoldDB" id="A0A5C6S0S4"/>
<organism evidence="1 2">
    <name type="scientific">Paracoccus aurantiacus</name>
    <dbReference type="NCBI Taxonomy" id="2599412"/>
    <lineage>
        <taxon>Bacteria</taxon>
        <taxon>Pseudomonadati</taxon>
        <taxon>Pseudomonadota</taxon>
        <taxon>Alphaproteobacteria</taxon>
        <taxon>Rhodobacterales</taxon>
        <taxon>Paracoccaceae</taxon>
        <taxon>Paracoccus</taxon>
    </lineage>
</organism>
<protein>
    <submittedName>
        <fullName evidence="1">Uncharacterized protein</fullName>
    </submittedName>
</protein>
<reference evidence="1 2" key="1">
    <citation type="submission" date="2019-08" db="EMBL/GenBank/DDBJ databases">
        <authorList>
            <person name="Ye J."/>
        </authorList>
    </citation>
    <scope>NUCLEOTIDE SEQUENCE [LARGE SCALE GENOMIC DNA]</scope>
    <source>
        <strain evidence="1 2">TK008</strain>
    </source>
</reference>
<proteinExistence type="predicted"/>
<sequence>MRRLAANSGAPSRHNWEGLLAFLIQRVHVEGVPATQGEWIAVAQDWFAQNSEGGEIPDESTIRRRLGPIWKSLQAAA</sequence>
<comment type="caution">
    <text evidence="1">The sequence shown here is derived from an EMBL/GenBank/DDBJ whole genome shotgun (WGS) entry which is preliminary data.</text>
</comment>
<keyword evidence="2" id="KW-1185">Reference proteome</keyword>
<evidence type="ECO:0000313" key="2">
    <source>
        <dbReference type="Proteomes" id="UP000321562"/>
    </source>
</evidence>
<dbReference type="Proteomes" id="UP000321562">
    <property type="component" value="Unassembled WGS sequence"/>
</dbReference>
<dbReference type="OrthoDB" id="8222794at2"/>
<name>A0A5C6S0S4_9RHOB</name>
<accession>A0A5C6S0S4</accession>
<evidence type="ECO:0000313" key="1">
    <source>
        <dbReference type="EMBL" id="TXB67460.1"/>
    </source>
</evidence>
<gene>
    <name evidence="1" type="ORF">FQV27_15285</name>
</gene>
<dbReference type="EMBL" id="VOPL01000007">
    <property type="protein sequence ID" value="TXB67460.1"/>
    <property type="molecule type" value="Genomic_DNA"/>
</dbReference>